<evidence type="ECO:0000256" key="3">
    <source>
        <dbReference type="ARBA" id="ARBA00022989"/>
    </source>
</evidence>
<dbReference type="SUPFAM" id="SSF90123">
    <property type="entry name" value="ABC transporter transmembrane region"/>
    <property type="match status" value="1"/>
</dbReference>
<evidence type="ECO:0000259" key="6">
    <source>
        <dbReference type="PROSITE" id="PS50929"/>
    </source>
</evidence>
<evidence type="ECO:0000313" key="8">
    <source>
        <dbReference type="Proteomes" id="UP000051242"/>
    </source>
</evidence>
<dbReference type="GO" id="GO:0005524">
    <property type="term" value="F:ATP binding"/>
    <property type="evidence" value="ECO:0007669"/>
    <property type="project" value="InterPro"/>
</dbReference>
<sequence length="110" mass="12567">MYSLAISLLTLAVPLSVQLLVDTVANIALPRAVFLIASLLFALLFFSGVMYALRTYAMELFSRKIYSRISSEMAMTAMLAESDYFEEHQQADLFNRYFDIITIKNCCRLF</sequence>
<accession>A0A0R2STM5</accession>
<comment type="caution">
    <text evidence="7">The sequence shown here is derived from an EMBL/GenBank/DDBJ whole genome shotgun (WGS) entry which is preliminary data.</text>
</comment>
<dbReference type="EMBL" id="LICD01000347">
    <property type="protein sequence ID" value="KRO78212.1"/>
    <property type="molecule type" value="Genomic_DNA"/>
</dbReference>
<dbReference type="InterPro" id="IPR036640">
    <property type="entry name" value="ABC1_TM_sf"/>
</dbReference>
<evidence type="ECO:0000256" key="1">
    <source>
        <dbReference type="ARBA" id="ARBA00004651"/>
    </source>
</evidence>
<reference evidence="7 8" key="1">
    <citation type="submission" date="2015-10" db="EMBL/GenBank/DDBJ databases">
        <title>Metagenome-Assembled Genomes uncover a global brackish microbiome.</title>
        <authorList>
            <person name="Hugerth L.W."/>
            <person name="Larsson J."/>
            <person name="Alneberg J."/>
            <person name="Lindh M.V."/>
            <person name="Legrand C."/>
            <person name="Pinhassi J."/>
            <person name="Andersson A.F."/>
        </authorList>
    </citation>
    <scope>NUCLEOTIDE SEQUENCE [LARGE SCALE GENOMIC DNA]</scope>
    <source>
        <strain evidence="7">BACL22 MAG-120619-bin3</strain>
    </source>
</reference>
<protein>
    <recommendedName>
        <fullName evidence="6">ABC transmembrane type-1 domain-containing protein</fullName>
    </recommendedName>
</protein>
<comment type="subcellular location">
    <subcellularLocation>
        <location evidence="1">Cell membrane</location>
        <topology evidence="1">Multi-pass membrane protein</topology>
    </subcellularLocation>
</comment>
<evidence type="ECO:0000256" key="4">
    <source>
        <dbReference type="ARBA" id="ARBA00023136"/>
    </source>
</evidence>
<keyword evidence="3 5" id="KW-1133">Transmembrane helix</keyword>
<proteinExistence type="predicted"/>
<dbReference type="GO" id="GO:0140359">
    <property type="term" value="F:ABC-type transporter activity"/>
    <property type="evidence" value="ECO:0007669"/>
    <property type="project" value="InterPro"/>
</dbReference>
<evidence type="ECO:0000256" key="5">
    <source>
        <dbReference type="SAM" id="Phobius"/>
    </source>
</evidence>
<feature type="domain" description="ABC transmembrane type-1" evidence="6">
    <location>
        <begin position="1"/>
        <end position="96"/>
    </location>
</feature>
<dbReference type="GO" id="GO:0005886">
    <property type="term" value="C:plasma membrane"/>
    <property type="evidence" value="ECO:0007669"/>
    <property type="project" value="UniProtKB-SubCell"/>
</dbReference>
<evidence type="ECO:0000313" key="7">
    <source>
        <dbReference type="EMBL" id="KRO78212.1"/>
    </source>
</evidence>
<dbReference type="AlphaFoldDB" id="A0A0R2STM5"/>
<dbReference type="Gene3D" id="1.20.1560.10">
    <property type="entry name" value="ABC transporter type 1, transmembrane domain"/>
    <property type="match status" value="1"/>
</dbReference>
<evidence type="ECO:0000256" key="2">
    <source>
        <dbReference type="ARBA" id="ARBA00022692"/>
    </source>
</evidence>
<name>A0A0R2STM5_9GAMM</name>
<dbReference type="PROSITE" id="PS50929">
    <property type="entry name" value="ABC_TM1F"/>
    <property type="match status" value="1"/>
</dbReference>
<keyword evidence="4 5" id="KW-0472">Membrane</keyword>
<dbReference type="InterPro" id="IPR011527">
    <property type="entry name" value="ABC1_TM_dom"/>
</dbReference>
<dbReference type="Proteomes" id="UP000051242">
    <property type="component" value="Unassembled WGS sequence"/>
</dbReference>
<feature type="transmembrane region" description="Helical" evidence="5">
    <location>
        <begin position="33"/>
        <end position="53"/>
    </location>
</feature>
<keyword evidence="2 5" id="KW-0812">Transmembrane</keyword>
<gene>
    <name evidence="7" type="ORF">ABR85_02175</name>
</gene>
<organism evidence="7 8">
    <name type="scientific">OM182 bacterium BACL3 MAG-120619-bin3</name>
    <dbReference type="NCBI Taxonomy" id="1655593"/>
    <lineage>
        <taxon>Bacteria</taxon>
        <taxon>Pseudomonadati</taxon>
        <taxon>Pseudomonadota</taxon>
        <taxon>Gammaproteobacteria</taxon>
        <taxon>OMG group</taxon>
        <taxon>OM182 clade</taxon>
    </lineage>
</organism>